<organism evidence="2 3">
    <name type="scientific">Leptomonas seymouri</name>
    <dbReference type="NCBI Taxonomy" id="5684"/>
    <lineage>
        <taxon>Eukaryota</taxon>
        <taxon>Discoba</taxon>
        <taxon>Euglenozoa</taxon>
        <taxon>Kinetoplastea</taxon>
        <taxon>Metakinetoplastina</taxon>
        <taxon>Trypanosomatida</taxon>
        <taxon>Trypanosomatidae</taxon>
        <taxon>Leishmaniinae</taxon>
        <taxon>Leptomonas</taxon>
    </lineage>
</organism>
<dbReference type="PROSITE" id="PS50003">
    <property type="entry name" value="PH_DOMAIN"/>
    <property type="match status" value="1"/>
</dbReference>
<protein>
    <recommendedName>
        <fullName evidence="1">PH domain-containing protein</fullName>
    </recommendedName>
</protein>
<dbReference type="VEuPathDB" id="TriTrypDB:Lsey_0160_0170"/>
<sequence length="286" mass="30685">MVSIQARIDAFAQKIEEEIRLTEAALAKSSTARTASASVLSIAKPVPSVAGDASSLPAFPDKNDVKPTKVASPFDATAPLQSPSAALQIRTRSPSVLSPIAGSSPAAVAPAATNHKEGPLLHLTRSGGLFGARGTHTFAQHYVVVSANSGISWYASREDFLHQPHRPLGRAAFWIETYNSRGSRFKKAAVCWPLILPEDCPAATDSTKTYFAVEYYTSNGEREQLVLAADSPEERDAWVQHLTKYIELYLAPRAESEELQHITRGATTPVHRSGVIEGEAPGGTVL</sequence>
<dbReference type="SMART" id="SM00233">
    <property type="entry name" value="PH"/>
    <property type="match status" value="1"/>
</dbReference>
<accession>A0A0N1PBT8</accession>
<dbReference type="EMBL" id="LJSK01000160">
    <property type="protein sequence ID" value="KPI85883.1"/>
    <property type="molecule type" value="Genomic_DNA"/>
</dbReference>
<dbReference type="Proteomes" id="UP000038009">
    <property type="component" value="Unassembled WGS sequence"/>
</dbReference>
<evidence type="ECO:0000313" key="2">
    <source>
        <dbReference type="EMBL" id="KPI85883.1"/>
    </source>
</evidence>
<dbReference type="InterPro" id="IPR001849">
    <property type="entry name" value="PH_domain"/>
</dbReference>
<reference evidence="2 3" key="1">
    <citation type="journal article" date="2015" name="PLoS Pathog.">
        <title>Leptomonas seymouri: Adaptations to the Dixenous Life Cycle Analyzed by Genome Sequencing, Transcriptome Profiling and Co-infection with Leishmania donovani.</title>
        <authorList>
            <person name="Kraeva N."/>
            <person name="Butenko A."/>
            <person name="Hlavacova J."/>
            <person name="Kostygov A."/>
            <person name="Myskova J."/>
            <person name="Grybchuk D."/>
            <person name="Lestinova T."/>
            <person name="Votypka J."/>
            <person name="Volf P."/>
            <person name="Opperdoes F."/>
            <person name="Flegontov P."/>
            <person name="Lukes J."/>
            <person name="Yurchenko V."/>
        </authorList>
    </citation>
    <scope>NUCLEOTIDE SEQUENCE [LARGE SCALE GENOMIC DNA]</scope>
    <source>
        <strain evidence="2 3">ATCC 30220</strain>
    </source>
</reference>
<evidence type="ECO:0000313" key="3">
    <source>
        <dbReference type="Proteomes" id="UP000038009"/>
    </source>
</evidence>
<gene>
    <name evidence="2" type="ORF">ABL78_5064</name>
</gene>
<comment type="caution">
    <text evidence="2">The sequence shown here is derived from an EMBL/GenBank/DDBJ whole genome shotgun (WGS) entry which is preliminary data.</text>
</comment>
<feature type="domain" description="PH" evidence="1">
    <location>
        <begin position="211"/>
        <end position="247"/>
    </location>
</feature>
<keyword evidence="3" id="KW-1185">Reference proteome</keyword>
<dbReference type="OMA" id="WPLILPD"/>
<evidence type="ECO:0000259" key="1">
    <source>
        <dbReference type="PROSITE" id="PS50003"/>
    </source>
</evidence>
<dbReference type="InterPro" id="IPR011993">
    <property type="entry name" value="PH-like_dom_sf"/>
</dbReference>
<proteinExistence type="predicted"/>
<dbReference type="AlphaFoldDB" id="A0A0N1PBT8"/>
<name>A0A0N1PBT8_LEPSE</name>
<dbReference type="OrthoDB" id="264619at2759"/>
<dbReference type="Gene3D" id="2.30.29.30">
    <property type="entry name" value="Pleckstrin-homology domain (PH domain)/Phosphotyrosine-binding domain (PTB)"/>
    <property type="match status" value="1"/>
</dbReference>
<dbReference type="SUPFAM" id="SSF50729">
    <property type="entry name" value="PH domain-like"/>
    <property type="match status" value="1"/>
</dbReference>